<dbReference type="InterPro" id="IPR029044">
    <property type="entry name" value="Nucleotide-diphossugar_trans"/>
</dbReference>
<accession>A0A2T1FWQ5</accession>
<organism evidence="6 7">
    <name type="scientific">Chamaesiphon polymorphus CCALA 037</name>
    <dbReference type="NCBI Taxonomy" id="2107692"/>
    <lineage>
        <taxon>Bacteria</taxon>
        <taxon>Bacillati</taxon>
        <taxon>Cyanobacteriota</taxon>
        <taxon>Cyanophyceae</taxon>
        <taxon>Gomontiellales</taxon>
        <taxon>Chamaesiphonaceae</taxon>
        <taxon>Chamaesiphon</taxon>
    </lineage>
</organism>
<dbReference type="OrthoDB" id="153025at2"/>
<dbReference type="Proteomes" id="UP000238937">
    <property type="component" value="Unassembled WGS sequence"/>
</dbReference>
<comment type="pathway">
    <text evidence="1">Cell wall biogenesis; cell wall polysaccharide biosynthesis.</text>
</comment>
<feature type="domain" description="Glycosyltransferase 2-like" evidence="5">
    <location>
        <begin position="7"/>
        <end position="170"/>
    </location>
</feature>
<dbReference type="InterPro" id="IPR001173">
    <property type="entry name" value="Glyco_trans_2-like"/>
</dbReference>
<sequence length="304" mass="34504">MDTPFISVIIPVFNDVHRLKLCLQALENQTYPKDCYEVIVVDNGSDPNESIDQLVTQFDRAIAAFESKPGSYAARNKGISIAKGDVIAFTDADCIPAPNWIEKGLECLRQTRNCGLVAGRIDVFFQNDQEVTPVELYESITAFPQKQLLESRHFGATANLFTFRHIFENVGNFNSNLKSGGDVEWGQRVFAHGYEQAYAEAARVHHPARRSFKELYKRTIRLVGGDYDLQRQKESSLLKQNVLFIQKFALDLIPPLMFIFNAILDSRLQGFKQKLDVSLVMCFVRYISAWERLKLKAGAISARE</sequence>
<keyword evidence="7" id="KW-1185">Reference proteome</keyword>
<protein>
    <submittedName>
        <fullName evidence="6">Glycosyl transferase family 2</fullName>
    </submittedName>
</protein>
<dbReference type="EMBL" id="PVWO01000427">
    <property type="protein sequence ID" value="PSB49411.1"/>
    <property type="molecule type" value="Genomic_DNA"/>
</dbReference>
<dbReference type="PANTHER" id="PTHR43179:SF12">
    <property type="entry name" value="GALACTOFURANOSYLTRANSFERASE GLFT2"/>
    <property type="match status" value="1"/>
</dbReference>
<keyword evidence="4 6" id="KW-0808">Transferase</keyword>
<proteinExistence type="inferred from homology"/>
<name>A0A2T1FWQ5_9CYAN</name>
<dbReference type="PANTHER" id="PTHR43179">
    <property type="entry name" value="RHAMNOSYLTRANSFERASE WBBL"/>
    <property type="match status" value="1"/>
</dbReference>
<dbReference type="Pfam" id="PF00535">
    <property type="entry name" value="Glycos_transf_2"/>
    <property type="match status" value="1"/>
</dbReference>
<dbReference type="AlphaFoldDB" id="A0A2T1FWQ5"/>
<dbReference type="Gene3D" id="3.90.550.10">
    <property type="entry name" value="Spore Coat Polysaccharide Biosynthesis Protein SpsA, Chain A"/>
    <property type="match status" value="1"/>
</dbReference>
<reference evidence="6 7" key="1">
    <citation type="submission" date="2018-03" db="EMBL/GenBank/DDBJ databases">
        <title>The ancient ancestry and fast evolution of plastids.</title>
        <authorList>
            <person name="Moore K.R."/>
            <person name="Magnabosco C."/>
            <person name="Momper L."/>
            <person name="Gold D.A."/>
            <person name="Bosak T."/>
            <person name="Fournier G.P."/>
        </authorList>
    </citation>
    <scope>NUCLEOTIDE SEQUENCE [LARGE SCALE GENOMIC DNA]</scope>
    <source>
        <strain evidence="6 7">CCALA 037</strain>
    </source>
</reference>
<dbReference type="SUPFAM" id="SSF53448">
    <property type="entry name" value="Nucleotide-diphospho-sugar transferases"/>
    <property type="match status" value="1"/>
</dbReference>
<keyword evidence="3" id="KW-0328">Glycosyltransferase</keyword>
<evidence type="ECO:0000256" key="1">
    <source>
        <dbReference type="ARBA" id="ARBA00004776"/>
    </source>
</evidence>
<evidence type="ECO:0000256" key="3">
    <source>
        <dbReference type="ARBA" id="ARBA00022676"/>
    </source>
</evidence>
<dbReference type="GO" id="GO:0016757">
    <property type="term" value="F:glycosyltransferase activity"/>
    <property type="evidence" value="ECO:0007669"/>
    <property type="project" value="UniProtKB-KW"/>
</dbReference>
<evidence type="ECO:0000313" key="7">
    <source>
        <dbReference type="Proteomes" id="UP000238937"/>
    </source>
</evidence>
<comment type="similarity">
    <text evidence="2">Belongs to the glycosyltransferase 2 family.</text>
</comment>
<comment type="caution">
    <text evidence="6">The sequence shown here is derived from an EMBL/GenBank/DDBJ whole genome shotgun (WGS) entry which is preliminary data.</text>
</comment>
<evidence type="ECO:0000256" key="2">
    <source>
        <dbReference type="ARBA" id="ARBA00006739"/>
    </source>
</evidence>
<evidence type="ECO:0000256" key="4">
    <source>
        <dbReference type="ARBA" id="ARBA00022679"/>
    </source>
</evidence>
<dbReference type="RefSeq" id="WP_106310655.1">
    <property type="nucleotide sequence ID" value="NZ_PVWO01000427.1"/>
</dbReference>
<gene>
    <name evidence="6" type="ORF">C7B77_23500</name>
</gene>
<evidence type="ECO:0000313" key="6">
    <source>
        <dbReference type="EMBL" id="PSB49411.1"/>
    </source>
</evidence>
<evidence type="ECO:0000259" key="5">
    <source>
        <dbReference type="Pfam" id="PF00535"/>
    </source>
</evidence>